<reference evidence="1" key="1">
    <citation type="submission" date="2009-09" db="EMBL/GenBank/DDBJ databases">
        <authorList>
            <person name="Weinstock G."/>
            <person name="Sodergren E."/>
            <person name="Clifton S."/>
            <person name="Fulton L."/>
            <person name="Fulton B."/>
            <person name="Courtney L."/>
            <person name="Fronick C."/>
            <person name="Harrison M."/>
            <person name="Strong C."/>
            <person name="Farmer C."/>
            <person name="Delahaunty K."/>
            <person name="Markovic C."/>
            <person name="Hall O."/>
            <person name="Minx P."/>
            <person name="Tomlinson C."/>
            <person name="Mitreva M."/>
            <person name="Nelson J."/>
            <person name="Hou S."/>
            <person name="Wollam A."/>
            <person name="Pepin K.H."/>
            <person name="Johnson M."/>
            <person name="Bhonagiri V."/>
            <person name="Nash W.E."/>
            <person name="Warren W."/>
            <person name="Chinwalla A."/>
            <person name="Mardis E.R."/>
            <person name="Wilson R.K."/>
        </authorList>
    </citation>
    <scope>NUCLEOTIDE SEQUENCE [LARGE SCALE GENOMIC DNA]</scope>
    <source>
        <strain evidence="1">ATCC 51259</strain>
    </source>
</reference>
<evidence type="ECO:0000313" key="1">
    <source>
        <dbReference type="EMBL" id="EEX72860.1"/>
    </source>
</evidence>
<name>C9LDJ2_9BACT</name>
<dbReference type="AlphaFoldDB" id="C9LDJ2"/>
<dbReference type="EMBL" id="ACIJ02000004">
    <property type="protein sequence ID" value="EEX72860.1"/>
    <property type="molecule type" value="Genomic_DNA"/>
</dbReference>
<comment type="caution">
    <text evidence="1">The sequence shown here is derived from an EMBL/GenBank/DDBJ whole genome shotgun (WGS) entry which is preliminary data.</text>
</comment>
<proteinExistence type="predicted"/>
<dbReference type="STRING" id="626522.GCWU000325_00263"/>
<evidence type="ECO:0000313" key="2">
    <source>
        <dbReference type="Proteomes" id="UP000003460"/>
    </source>
</evidence>
<sequence length="44" mass="5310">MRPFSYQIVILLFPEQTEVTIIGRIFSSRFFLSVYQCFAYQRTL</sequence>
<dbReference type="HOGENOM" id="CLU_3220317_0_0_10"/>
<keyword evidence="2" id="KW-1185">Reference proteome</keyword>
<gene>
    <name evidence="1" type="ORF">GCWU000325_00263</name>
</gene>
<organism evidence="1 2">
    <name type="scientific">Alloprevotella tannerae ATCC 51259</name>
    <dbReference type="NCBI Taxonomy" id="626522"/>
    <lineage>
        <taxon>Bacteria</taxon>
        <taxon>Pseudomonadati</taxon>
        <taxon>Bacteroidota</taxon>
        <taxon>Bacteroidia</taxon>
        <taxon>Bacteroidales</taxon>
        <taxon>Prevotellaceae</taxon>
        <taxon>Alloprevotella</taxon>
    </lineage>
</organism>
<protein>
    <submittedName>
        <fullName evidence="1">Uncharacterized protein</fullName>
    </submittedName>
</protein>
<dbReference type="Proteomes" id="UP000003460">
    <property type="component" value="Unassembled WGS sequence"/>
</dbReference>
<accession>C9LDJ2</accession>